<evidence type="ECO:0000313" key="2">
    <source>
        <dbReference type="EMBL" id="PNH06149.1"/>
    </source>
</evidence>
<protein>
    <submittedName>
        <fullName evidence="2">Uncharacterized protein</fullName>
    </submittedName>
</protein>
<evidence type="ECO:0000313" key="3">
    <source>
        <dbReference type="Proteomes" id="UP000236333"/>
    </source>
</evidence>
<organism evidence="2 3">
    <name type="scientific">Tetrabaena socialis</name>
    <dbReference type="NCBI Taxonomy" id="47790"/>
    <lineage>
        <taxon>Eukaryota</taxon>
        <taxon>Viridiplantae</taxon>
        <taxon>Chlorophyta</taxon>
        <taxon>core chlorophytes</taxon>
        <taxon>Chlorophyceae</taxon>
        <taxon>CS clade</taxon>
        <taxon>Chlamydomonadales</taxon>
        <taxon>Tetrabaenaceae</taxon>
        <taxon>Tetrabaena</taxon>
    </lineage>
</organism>
<dbReference type="EMBL" id="PGGS01000255">
    <property type="protein sequence ID" value="PNH06149.1"/>
    <property type="molecule type" value="Genomic_DNA"/>
</dbReference>
<dbReference type="AlphaFoldDB" id="A0A2J8A0V0"/>
<sequence>MYLCPTQLRAGGGSHMLIITGVTGLAAAGGGERQHVPSPKKEHVTLSALSSPSTSFLGEEKETRPRKGVVV</sequence>
<feature type="compositionally biased region" description="Basic and acidic residues" evidence="1">
    <location>
        <begin position="32"/>
        <end position="44"/>
    </location>
</feature>
<evidence type="ECO:0000256" key="1">
    <source>
        <dbReference type="SAM" id="MobiDB-lite"/>
    </source>
</evidence>
<gene>
    <name evidence="2" type="ORF">TSOC_007512</name>
</gene>
<proteinExistence type="predicted"/>
<name>A0A2J8A0V0_9CHLO</name>
<reference evidence="2 3" key="1">
    <citation type="journal article" date="2017" name="Mol. Biol. Evol.">
        <title>The 4-celled Tetrabaena socialis nuclear genome reveals the essential components for genetic control of cell number at the origin of multicellularity in the volvocine lineage.</title>
        <authorList>
            <person name="Featherston J."/>
            <person name="Arakaki Y."/>
            <person name="Hanschen E.R."/>
            <person name="Ferris P.J."/>
            <person name="Michod R.E."/>
            <person name="Olson B.J.S.C."/>
            <person name="Nozaki H."/>
            <person name="Durand P.M."/>
        </authorList>
    </citation>
    <scope>NUCLEOTIDE SEQUENCE [LARGE SCALE GENOMIC DNA]</scope>
    <source>
        <strain evidence="2 3">NIES-571</strain>
    </source>
</reference>
<feature type="region of interest" description="Disordered" evidence="1">
    <location>
        <begin position="28"/>
        <end position="71"/>
    </location>
</feature>
<feature type="compositionally biased region" description="Polar residues" evidence="1">
    <location>
        <begin position="47"/>
        <end position="56"/>
    </location>
</feature>
<accession>A0A2J8A0V0</accession>
<dbReference type="Proteomes" id="UP000236333">
    <property type="component" value="Unassembled WGS sequence"/>
</dbReference>
<keyword evidence="3" id="KW-1185">Reference proteome</keyword>
<comment type="caution">
    <text evidence="2">The sequence shown here is derived from an EMBL/GenBank/DDBJ whole genome shotgun (WGS) entry which is preliminary data.</text>
</comment>